<dbReference type="EMBL" id="JAWDGP010005438">
    <property type="protein sequence ID" value="KAK3756942.1"/>
    <property type="molecule type" value="Genomic_DNA"/>
</dbReference>
<dbReference type="Proteomes" id="UP001283361">
    <property type="component" value="Unassembled WGS sequence"/>
</dbReference>
<keyword evidence="2" id="KW-1185">Reference proteome</keyword>
<reference evidence="1" key="1">
    <citation type="journal article" date="2023" name="G3 (Bethesda)">
        <title>A reference genome for the long-term kleptoplast-retaining sea slug Elysia crispata morphotype clarki.</title>
        <authorList>
            <person name="Eastman K.E."/>
            <person name="Pendleton A.L."/>
            <person name="Shaikh M.A."/>
            <person name="Suttiyut T."/>
            <person name="Ogas R."/>
            <person name="Tomko P."/>
            <person name="Gavelis G."/>
            <person name="Widhalm J.R."/>
            <person name="Wisecaver J.H."/>
        </authorList>
    </citation>
    <scope>NUCLEOTIDE SEQUENCE</scope>
    <source>
        <strain evidence="1">ECLA1</strain>
    </source>
</reference>
<dbReference type="AlphaFoldDB" id="A0AAE0YVC5"/>
<proteinExistence type="predicted"/>
<gene>
    <name evidence="1" type="ORF">RRG08_049222</name>
</gene>
<comment type="caution">
    <text evidence="1">The sequence shown here is derived from an EMBL/GenBank/DDBJ whole genome shotgun (WGS) entry which is preliminary data.</text>
</comment>
<sequence length="98" mass="10855">MMQAQVCHRTAESGAGRFSRLTRDEATCGWALIGCHHRVRTTHVAMSKVLRFEQRNLLSLNFCSPSHKSVESPPSRFNSSPRWHASCGELASSGGRTV</sequence>
<evidence type="ECO:0000313" key="2">
    <source>
        <dbReference type="Proteomes" id="UP001283361"/>
    </source>
</evidence>
<accession>A0AAE0YVC5</accession>
<organism evidence="1 2">
    <name type="scientific">Elysia crispata</name>
    <name type="common">lettuce slug</name>
    <dbReference type="NCBI Taxonomy" id="231223"/>
    <lineage>
        <taxon>Eukaryota</taxon>
        <taxon>Metazoa</taxon>
        <taxon>Spiralia</taxon>
        <taxon>Lophotrochozoa</taxon>
        <taxon>Mollusca</taxon>
        <taxon>Gastropoda</taxon>
        <taxon>Heterobranchia</taxon>
        <taxon>Euthyneura</taxon>
        <taxon>Panpulmonata</taxon>
        <taxon>Sacoglossa</taxon>
        <taxon>Placobranchoidea</taxon>
        <taxon>Plakobranchidae</taxon>
        <taxon>Elysia</taxon>
    </lineage>
</organism>
<evidence type="ECO:0000313" key="1">
    <source>
        <dbReference type="EMBL" id="KAK3756942.1"/>
    </source>
</evidence>
<name>A0AAE0YVC5_9GAST</name>
<protein>
    <submittedName>
        <fullName evidence="1">Uncharacterized protein</fullName>
    </submittedName>
</protein>